<reference evidence="2 3" key="1">
    <citation type="submission" date="2023-07" db="EMBL/GenBank/DDBJ databases">
        <title>Sorghum-associated microbial communities from plants grown in Nebraska, USA.</title>
        <authorList>
            <person name="Schachtman D."/>
        </authorList>
    </citation>
    <scope>NUCLEOTIDE SEQUENCE [LARGE SCALE GENOMIC DNA]</scope>
    <source>
        <strain evidence="2 3">BE240</strain>
    </source>
</reference>
<keyword evidence="1" id="KW-0812">Transmembrane</keyword>
<evidence type="ECO:0000313" key="3">
    <source>
        <dbReference type="Proteomes" id="UP001265550"/>
    </source>
</evidence>
<gene>
    <name evidence="2" type="ORF">J2X09_003073</name>
</gene>
<evidence type="ECO:0000313" key="2">
    <source>
        <dbReference type="EMBL" id="MDR7095325.1"/>
    </source>
</evidence>
<dbReference type="EMBL" id="JAVDWE010000008">
    <property type="protein sequence ID" value="MDR7095325.1"/>
    <property type="molecule type" value="Genomic_DNA"/>
</dbReference>
<accession>A0ABU1VD96</accession>
<feature type="transmembrane region" description="Helical" evidence="1">
    <location>
        <begin position="66"/>
        <end position="87"/>
    </location>
</feature>
<keyword evidence="1" id="KW-0472">Membrane</keyword>
<name>A0ABU1VD96_9BURK</name>
<evidence type="ECO:0000256" key="1">
    <source>
        <dbReference type="SAM" id="Phobius"/>
    </source>
</evidence>
<proteinExistence type="predicted"/>
<protein>
    <submittedName>
        <fullName evidence="2">Uncharacterized protein</fullName>
    </submittedName>
</protein>
<dbReference type="RefSeq" id="WP_204734261.1">
    <property type="nucleotide sequence ID" value="NZ_JAVDWE010000008.1"/>
</dbReference>
<keyword evidence="3" id="KW-1185">Reference proteome</keyword>
<keyword evidence="1" id="KW-1133">Transmembrane helix</keyword>
<sequence>MSLDEYNHHARLGPMAGPPTNASQLAGQQAYDNAHRQLPQGGVYSTPSGPPGEIPKFLREGALRRGLWTMGIATVLSIVSGLLLRPGTNLSDGVIAVTAIAFIFGLFLTLCGVISKIAGLRKKPSITPASEATAAAAEHVDKR</sequence>
<feature type="transmembrane region" description="Helical" evidence="1">
    <location>
        <begin position="93"/>
        <end position="114"/>
    </location>
</feature>
<organism evidence="2 3">
    <name type="scientific">Hydrogenophaga laconesensis</name>
    <dbReference type="NCBI Taxonomy" id="1805971"/>
    <lineage>
        <taxon>Bacteria</taxon>
        <taxon>Pseudomonadati</taxon>
        <taxon>Pseudomonadota</taxon>
        <taxon>Betaproteobacteria</taxon>
        <taxon>Burkholderiales</taxon>
        <taxon>Comamonadaceae</taxon>
        <taxon>Hydrogenophaga</taxon>
    </lineage>
</organism>
<comment type="caution">
    <text evidence="2">The sequence shown here is derived from an EMBL/GenBank/DDBJ whole genome shotgun (WGS) entry which is preliminary data.</text>
</comment>
<dbReference type="Proteomes" id="UP001265550">
    <property type="component" value="Unassembled WGS sequence"/>
</dbReference>